<reference evidence="1 2" key="1">
    <citation type="journal article" date="2023" name="G3 (Bethesda)">
        <title>A chromosome-length genome assembly and annotation of blackberry (Rubus argutus, cv. 'Hillquist').</title>
        <authorList>
            <person name="Bruna T."/>
            <person name="Aryal R."/>
            <person name="Dudchenko O."/>
            <person name="Sargent D.J."/>
            <person name="Mead D."/>
            <person name="Buti M."/>
            <person name="Cavallini A."/>
            <person name="Hytonen T."/>
            <person name="Andres J."/>
            <person name="Pham M."/>
            <person name="Weisz D."/>
            <person name="Mascagni F."/>
            <person name="Usai G."/>
            <person name="Natali L."/>
            <person name="Bassil N."/>
            <person name="Fernandez G.E."/>
            <person name="Lomsadze A."/>
            <person name="Armour M."/>
            <person name="Olukolu B."/>
            <person name="Poorten T."/>
            <person name="Britton C."/>
            <person name="Davik J."/>
            <person name="Ashrafi H."/>
            <person name="Aiden E.L."/>
            <person name="Borodovsky M."/>
            <person name="Worthington M."/>
        </authorList>
    </citation>
    <scope>NUCLEOTIDE SEQUENCE [LARGE SCALE GENOMIC DNA]</scope>
    <source>
        <strain evidence="1">PI 553951</strain>
    </source>
</reference>
<evidence type="ECO:0000313" key="2">
    <source>
        <dbReference type="Proteomes" id="UP001457282"/>
    </source>
</evidence>
<sequence>MDGAIVGRFVLNDKTATIPFYSHSTYLGLCSELCSRFNQLQVGDFDMTYLVPNHPPCLLQSDLDVRVLYLSVVKDGKYFITISVTQSADHVICDSQFTSADENEYLGSYGTKYGEMCSNVAESFNAWIEGAAFFCPYTTVDGIRVKIMKMNARRRLEAESWNSYLRPVMDSILENLLEQGRH</sequence>
<dbReference type="SUPFAM" id="SSF54277">
    <property type="entry name" value="CAD &amp; PB1 domains"/>
    <property type="match status" value="1"/>
</dbReference>
<accession>A0AAW1YSJ7</accession>
<protein>
    <submittedName>
        <fullName evidence="1">Uncharacterized protein</fullName>
    </submittedName>
</protein>
<proteinExistence type="predicted"/>
<organism evidence="1 2">
    <name type="scientific">Rubus argutus</name>
    <name type="common">Southern blackberry</name>
    <dbReference type="NCBI Taxonomy" id="59490"/>
    <lineage>
        <taxon>Eukaryota</taxon>
        <taxon>Viridiplantae</taxon>
        <taxon>Streptophyta</taxon>
        <taxon>Embryophyta</taxon>
        <taxon>Tracheophyta</taxon>
        <taxon>Spermatophyta</taxon>
        <taxon>Magnoliopsida</taxon>
        <taxon>eudicotyledons</taxon>
        <taxon>Gunneridae</taxon>
        <taxon>Pentapetalae</taxon>
        <taxon>rosids</taxon>
        <taxon>fabids</taxon>
        <taxon>Rosales</taxon>
        <taxon>Rosaceae</taxon>
        <taxon>Rosoideae</taxon>
        <taxon>Rosoideae incertae sedis</taxon>
        <taxon>Rubus</taxon>
    </lineage>
</organism>
<comment type="caution">
    <text evidence="1">The sequence shown here is derived from an EMBL/GenBank/DDBJ whole genome shotgun (WGS) entry which is preliminary data.</text>
</comment>
<keyword evidence="2" id="KW-1185">Reference proteome</keyword>
<gene>
    <name evidence="1" type="ORF">M0R45_007077</name>
</gene>
<name>A0AAW1YSJ7_RUBAR</name>
<dbReference type="Proteomes" id="UP001457282">
    <property type="component" value="Unassembled WGS sequence"/>
</dbReference>
<dbReference type="EMBL" id="JBEDUW010000001">
    <property type="protein sequence ID" value="KAK9951639.1"/>
    <property type="molecule type" value="Genomic_DNA"/>
</dbReference>
<dbReference type="AlphaFoldDB" id="A0AAW1YSJ7"/>
<evidence type="ECO:0000313" key="1">
    <source>
        <dbReference type="EMBL" id="KAK9951639.1"/>
    </source>
</evidence>